<dbReference type="NCBIfam" id="TIGR02607">
    <property type="entry name" value="antidote_HigA"/>
    <property type="match status" value="1"/>
</dbReference>
<dbReference type="Pfam" id="PF01381">
    <property type="entry name" value="HTH_3"/>
    <property type="match status" value="1"/>
</dbReference>
<sequence length="100" mass="11244">MRTRTRKPTHPGGILHRMHMEPLGLTITALAQQLGISRKALSAIVNERAAITPDIALRLSRALNTTPELWLNMQQAFTLWETAHTRTEWRAVQPVRAANA</sequence>
<dbReference type="EMBL" id="CP000527">
    <property type="protein sequence ID" value="ABM28473.1"/>
    <property type="molecule type" value="Genomic_DNA"/>
</dbReference>
<dbReference type="RefSeq" id="WP_011792270.1">
    <property type="nucleotide sequence ID" value="NC_008751.1"/>
</dbReference>
<dbReference type="SUPFAM" id="SSF47413">
    <property type="entry name" value="lambda repressor-like DNA-binding domains"/>
    <property type="match status" value="1"/>
</dbReference>
<organism evidence="3 4">
    <name type="scientific">Nitratidesulfovibrio vulgaris (strain DP4)</name>
    <name type="common">Desulfovibrio vulgaris</name>
    <dbReference type="NCBI Taxonomy" id="391774"/>
    <lineage>
        <taxon>Bacteria</taxon>
        <taxon>Pseudomonadati</taxon>
        <taxon>Thermodesulfobacteriota</taxon>
        <taxon>Desulfovibrionia</taxon>
        <taxon>Desulfovibrionales</taxon>
        <taxon>Desulfovibrionaceae</taxon>
        <taxon>Nitratidesulfovibrio</taxon>
    </lineage>
</organism>
<dbReference type="PANTHER" id="PTHR36924">
    <property type="entry name" value="ANTITOXIN HIGA-1"/>
    <property type="match status" value="1"/>
</dbReference>
<dbReference type="SMART" id="SM00530">
    <property type="entry name" value="HTH_XRE"/>
    <property type="match status" value="1"/>
</dbReference>
<dbReference type="Gene3D" id="1.10.260.40">
    <property type="entry name" value="lambda repressor-like DNA-binding domains"/>
    <property type="match status" value="1"/>
</dbReference>
<evidence type="ECO:0000313" key="3">
    <source>
        <dbReference type="EMBL" id="ABM28473.1"/>
    </source>
</evidence>
<dbReference type="CDD" id="cd00093">
    <property type="entry name" value="HTH_XRE"/>
    <property type="match status" value="1"/>
</dbReference>
<dbReference type="Proteomes" id="UP000009173">
    <property type="component" value="Chromosome"/>
</dbReference>
<dbReference type="PROSITE" id="PS50943">
    <property type="entry name" value="HTH_CROC1"/>
    <property type="match status" value="1"/>
</dbReference>
<dbReference type="InterPro" id="IPR001387">
    <property type="entry name" value="Cro/C1-type_HTH"/>
</dbReference>
<dbReference type="HOGENOM" id="CLU_140230_3_1_7"/>
<proteinExistence type="predicted"/>
<protein>
    <submittedName>
        <fullName evidence="3">Plasmid maintenance system antidote protein, XRE family</fullName>
    </submittedName>
</protein>
<feature type="domain" description="HTH cro/C1-type" evidence="2">
    <location>
        <begin position="23"/>
        <end position="70"/>
    </location>
</feature>
<dbReference type="PANTHER" id="PTHR36924:SF1">
    <property type="entry name" value="ANTITOXIN HIGA-1"/>
    <property type="match status" value="1"/>
</dbReference>
<evidence type="ECO:0000256" key="1">
    <source>
        <dbReference type="ARBA" id="ARBA00023125"/>
    </source>
</evidence>
<name>A0A0H3A872_NITV4</name>
<dbReference type="InterPro" id="IPR013430">
    <property type="entry name" value="Toxin_antidote_HigA"/>
</dbReference>
<accession>A0A0H3A872</accession>
<evidence type="ECO:0000259" key="2">
    <source>
        <dbReference type="PROSITE" id="PS50943"/>
    </source>
</evidence>
<reference evidence="4" key="1">
    <citation type="journal article" date="2009" name="Environ. Microbiol.">
        <title>Contribution of mobile genetic elements to Desulfovibrio vulgaris genome plasticity.</title>
        <authorList>
            <person name="Walker C.B."/>
            <person name="Stolyar S."/>
            <person name="Chivian D."/>
            <person name="Pinel N."/>
            <person name="Gabster J.A."/>
            <person name="Dehal P.S."/>
            <person name="He Z."/>
            <person name="Yang Z.K."/>
            <person name="Yen H.C."/>
            <person name="Zhou J."/>
            <person name="Wall J.D."/>
            <person name="Hazen T.C."/>
            <person name="Arkin A.P."/>
            <person name="Stahl D.A."/>
        </authorList>
    </citation>
    <scope>NUCLEOTIDE SEQUENCE [LARGE SCALE GENOMIC DNA]</scope>
    <source>
        <strain evidence="4">DP4</strain>
    </source>
</reference>
<dbReference type="KEGG" id="dvl:Dvul_1455"/>
<dbReference type="GO" id="GO:0003677">
    <property type="term" value="F:DNA binding"/>
    <property type="evidence" value="ECO:0007669"/>
    <property type="project" value="UniProtKB-KW"/>
</dbReference>
<dbReference type="AlphaFoldDB" id="A0A0H3A872"/>
<gene>
    <name evidence="3" type="ordered locus">Dvul_1455</name>
</gene>
<dbReference type="InterPro" id="IPR010982">
    <property type="entry name" value="Lambda_DNA-bd_dom_sf"/>
</dbReference>
<keyword evidence="1" id="KW-0238">DNA-binding</keyword>
<evidence type="ECO:0000313" key="4">
    <source>
        <dbReference type="Proteomes" id="UP000009173"/>
    </source>
</evidence>